<accession>A0A1G7DYL6</accession>
<proteinExistence type="predicted"/>
<gene>
    <name evidence="1" type="ORF">SAMN05216270_13013</name>
</gene>
<name>A0A1G7DYL6_9ACTN</name>
<dbReference type="STRING" id="58114.SAMN05216270_13013"/>
<sequence length="154" mass="16699">MGIAKFSLSEQFGVIAENVEPGKELLVAWLATDIGAQYQVCLDALAMIDDVSAGRPPFEEWDSEGYDVEFDESGLHLSAVYGNLGEASYPIAVARKAIEDHWTFIQGLGETPGAVRAFRPDLGAPVASLLLWEQGWERPHPYRGRLGLPATGPA</sequence>
<protein>
    <recommendedName>
        <fullName evidence="3">Immunity protein Imm1</fullName>
    </recommendedName>
</protein>
<dbReference type="RefSeq" id="WP_091040726.1">
    <property type="nucleotide sequence ID" value="NZ_FNAD01000030.1"/>
</dbReference>
<reference evidence="2" key="1">
    <citation type="submission" date="2016-10" db="EMBL/GenBank/DDBJ databases">
        <authorList>
            <person name="Varghese N."/>
            <person name="Submissions S."/>
        </authorList>
    </citation>
    <scope>NUCLEOTIDE SEQUENCE [LARGE SCALE GENOMIC DNA]</scope>
    <source>
        <strain evidence="2">CGMCC 4.3516</strain>
    </source>
</reference>
<dbReference type="AlphaFoldDB" id="A0A1G7DYL6"/>
<dbReference type="EMBL" id="FNAD01000030">
    <property type="protein sequence ID" value="SDE56256.1"/>
    <property type="molecule type" value="Genomic_DNA"/>
</dbReference>
<evidence type="ECO:0000313" key="2">
    <source>
        <dbReference type="Proteomes" id="UP000198949"/>
    </source>
</evidence>
<keyword evidence="2" id="KW-1185">Reference proteome</keyword>
<evidence type="ECO:0008006" key="3">
    <source>
        <dbReference type="Google" id="ProtNLM"/>
    </source>
</evidence>
<evidence type="ECO:0000313" key="1">
    <source>
        <dbReference type="EMBL" id="SDE56256.1"/>
    </source>
</evidence>
<dbReference type="OrthoDB" id="4184983at2"/>
<dbReference type="Proteomes" id="UP000198949">
    <property type="component" value="Unassembled WGS sequence"/>
</dbReference>
<organism evidence="1 2">
    <name type="scientific">Glycomyces harbinensis</name>
    <dbReference type="NCBI Taxonomy" id="58114"/>
    <lineage>
        <taxon>Bacteria</taxon>
        <taxon>Bacillati</taxon>
        <taxon>Actinomycetota</taxon>
        <taxon>Actinomycetes</taxon>
        <taxon>Glycomycetales</taxon>
        <taxon>Glycomycetaceae</taxon>
        <taxon>Glycomyces</taxon>
    </lineage>
</organism>